<accession>A0ABX3CYD7</accession>
<evidence type="ECO:0008006" key="6">
    <source>
        <dbReference type="Google" id="ProtNLM"/>
    </source>
</evidence>
<comment type="caution">
    <text evidence="4">The sequence shown here is derived from an EMBL/GenBank/DDBJ whole genome shotgun (WGS) entry which is preliminary data.</text>
</comment>
<evidence type="ECO:0000313" key="5">
    <source>
        <dbReference type="Proteomes" id="UP000180194"/>
    </source>
</evidence>
<dbReference type="SUPFAM" id="SSF51283">
    <property type="entry name" value="dUTPase-like"/>
    <property type="match status" value="1"/>
</dbReference>
<keyword evidence="3" id="KW-0812">Transmembrane</keyword>
<dbReference type="InterPro" id="IPR036157">
    <property type="entry name" value="dUTPase-like_sf"/>
</dbReference>
<reference evidence="4 5" key="1">
    <citation type="submission" date="2016-07" db="EMBL/GenBank/DDBJ databases">
        <title>Bacillus oceanisediminis whole genome.</title>
        <authorList>
            <person name="Pal Y."/>
            <person name="Verma A."/>
            <person name="Mual P."/>
            <person name="Srinivasan K."/>
        </authorList>
    </citation>
    <scope>NUCLEOTIDE SEQUENCE [LARGE SCALE GENOMIC DNA]</scope>
    <source>
        <strain evidence="4 5">Bhandara28</strain>
    </source>
</reference>
<evidence type="ECO:0000256" key="2">
    <source>
        <dbReference type="ARBA" id="ARBA00023080"/>
    </source>
</evidence>
<keyword evidence="3" id="KW-0472">Membrane</keyword>
<name>A0ABX3CYD7_9BACI</name>
<keyword evidence="1" id="KW-0378">Hydrolase</keyword>
<feature type="transmembrane region" description="Helical" evidence="3">
    <location>
        <begin position="208"/>
        <end position="234"/>
    </location>
</feature>
<keyword evidence="3" id="KW-1133">Transmembrane helix</keyword>
<proteinExistence type="predicted"/>
<organism evidence="4 5">
    <name type="scientific">Cytobacillus oceanisediminis</name>
    <dbReference type="NCBI Taxonomy" id="665099"/>
    <lineage>
        <taxon>Bacteria</taxon>
        <taxon>Bacillati</taxon>
        <taxon>Bacillota</taxon>
        <taxon>Bacilli</taxon>
        <taxon>Bacillales</taxon>
        <taxon>Bacillaceae</taxon>
        <taxon>Cytobacillus</taxon>
    </lineage>
</organism>
<evidence type="ECO:0000256" key="3">
    <source>
        <dbReference type="SAM" id="Phobius"/>
    </source>
</evidence>
<dbReference type="CDD" id="cd07557">
    <property type="entry name" value="trimeric_dUTPase"/>
    <property type="match status" value="1"/>
</dbReference>
<protein>
    <recommendedName>
        <fullName evidence="6">dUTPase-like domain-containing protein</fullName>
    </recommendedName>
</protein>
<evidence type="ECO:0000313" key="4">
    <source>
        <dbReference type="EMBL" id="OHX49946.1"/>
    </source>
</evidence>
<dbReference type="Proteomes" id="UP000180194">
    <property type="component" value="Unassembled WGS sequence"/>
</dbReference>
<dbReference type="InterPro" id="IPR033704">
    <property type="entry name" value="dUTPase_trimeric"/>
</dbReference>
<dbReference type="EMBL" id="MBRJ01000008">
    <property type="protein sequence ID" value="OHX49946.1"/>
    <property type="molecule type" value="Genomic_DNA"/>
</dbReference>
<dbReference type="RefSeq" id="WP_071156272.1">
    <property type="nucleotide sequence ID" value="NZ_MBRJ01000008.1"/>
</dbReference>
<dbReference type="InterPro" id="IPR011962">
    <property type="entry name" value="dCTP_deaminase"/>
</dbReference>
<gene>
    <name evidence="4" type="ORF">BBV17_10655</name>
</gene>
<keyword evidence="5" id="KW-1185">Reference proteome</keyword>
<sequence length="237" mass="26561">MLLSNNDIKRELIKAKNLAIYPLKVENIKGSSINLTASKYAWNISDKKSAVTENDKKIVIPPNSTVCIFTEEAVWVSRRIGGTYHPRVSLVSKGLGNISTTLDPQWYGLSLVAVNNPTSNTVEIKVGEAFVSVMLYYLKTPATKGIIENQASRPDIYSRFTISDDEEIFLAEQWHRNHHGIVTKMLNSESYQYLYKDKMKFLTSISNFFGHNFIAGVLGGLITTIIGGIIIYYLGMN</sequence>
<evidence type="ECO:0000256" key="1">
    <source>
        <dbReference type="ARBA" id="ARBA00022801"/>
    </source>
</evidence>
<keyword evidence="2" id="KW-0546">Nucleotide metabolism</keyword>
<dbReference type="Pfam" id="PF22769">
    <property type="entry name" value="DCD"/>
    <property type="match status" value="1"/>
</dbReference>
<dbReference type="Gene3D" id="2.70.40.10">
    <property type="match status" value="1"/>
</dbReference>